<evidence type="ECO:0000313" key="3">
    <source>
        <dbReference type="EMBL" id="ALC41900.1"/>
    </source>
</evidence>
<evidence type="ECO:0000256" key="1">
    <source>
        <dbReference type="SAM" id="Coils"/>
    </source>
</evidence>
<dbReference type="PANTHER" id="PTHR39944">
    <property type="match status" value="1"/>
</dbReference>
<dbReference type="STRING" id="30019.A0A0M4EVI9"/>
<protein>
    <submittedName>
        <fullName evidence="3">Maker85</fullName>
    </submittedName>
</protein>
<feature type="compositionally biased region" description="Low complexity" evidence="2">
    <location>
        <begin position="620"/>
        <end position="636"/>
    </location>
</feature>
<dbReference type="OrthoDB" id="331765at2759"/>
<keyword evidence="4" id="KW-1185">Reference proteome</keyword>
<dbReference type="AlphaFoldDB" id="A0A0M4EVI9"/>
<evidence type="ECO:0000313" key="4">
    <source>
        <dbReference type="Proteomes" id="UP000494163"/>
    </source>
</evidence>
<proteinExistence type="predicted"/>
<feature type="region of interest" description="Disordered" evidence="2">
    <location>
        <begin position="620"/>
        <end position="644"/>
    </location>
</feature>
<dbReference type="PANTHER" id="PTHR39944:SF1">
    <property type="entry name" value="CALDESMON-RELATED PROTEIN-RELATED"/>
    <property type="match status" value="1"/>
</dbReference>
<reference evidence="3 4" key="1">
    <citation type="submission" date="2015-08" db="EMBL/GenBank/DDBJ databases">
        <title>Ancestral chromatin configuration constrains chromatin evolution on differentiating sex chromosomes in Drosophila.</title>
        <authorList>
            <person name="Zhou Q."/>
            <person name="Bachtrog D."/>
        </authorList>
    </citation>
    <scope>NUCLEOTIDE SEQUENCE [LARGE SCALE GENOMIC DNA]</scope>
    <source>
        <tissue evidence="3">Whole larvae</tissue>
    </source>
</reference>
<dbReference type="EMBL" id="CP012524">
    <property type="protein sequence ID" value="ALC41900.1"/>
    <property type="molecule type" value="Genomic_DNA"/>
</dbReference>
<name>A0A0M4EVI9_DROBS</name>
<organism evidence="3 4">
    <name type="scientific">Drosophila busckii</name>
    <name type="common">Fruit fly</name>
    <dbReference type="NCBI Taxonomy" id="30019"/>
    <lineage>
        <taxon>Eukaryota</taxon>
        <taxon>Metazoa</taxon>
        <taxon>Ecdysozoa</taxon>
        <taxon>Arthropoda</taxon>
        <taxon>Hexapoda</taxon>
        <taxon>Insecta</taxon>
        <taxon>Pterygota</taxon>
        <taxon>Neoptera</taxon>
        <taxon>Endopterygota</taxon>
        <taxon>Diptera</taxon>
        <taxon>Brachycera</taxon>
        <taxon>Muscomorpha</taxon>
        <taxon>Ephydroidea</taxon>
        <taxon>Drosophilidae</taxon>
        <taxon>Drosophila</taxon>
    </lineage>
</organism>
<evidence type="ECO:0000256" key="2">
    <source>
        <dbReference type="SAM" id="MobiDB-lite"/>
    </source>
</evidence>
<keyword evidence="1" id="KW-0175">Coiled coil</keyword>
<accession>A0A0M4EVI9</accession>
<gene>
    <name evidence="3" type="ORF">Dbus_chr2Rg1479</name>
</gene>
<feature type="coiled-coil region" evidence="1">
    <location>
        <begin position="324"/>
        <end position="386"/>
    </location>
</feature>
<sequence>MHLNLACGAIPTPSQGLKKKHNVVGMHPVVISAKRYDGMQSRANQREHQERLQAVEEEQRYKQYLIEGNKALMEHMPNVSAATKDDDELQASRDAALAAKVKDPRTTHLLEEKRKERIMRANNMLMSMKPGPRALQQALYESDVYHQRKYYEGLTAEIKTTQRQHDFRTDQMCPETLIPFGNITEEQVKAEEVQRAVELRDFYLKDMAERKDRKALEKEEEIAAAIIDREHCRLLHEKEQRELNALKAKKREFCRLAYKEAVQEKAARAKHERISNAIDDRIICVDVTARRELDKRYNQQLKDMRAKQICEREARALAVCCAQRAQQTGELKQQQSIVDRHEAETEMDEARRQCQKQQLAKERHAYELVEREQAEAKQQLAKEIRRYEFATRLRNASVNEEFTNSEKRRHNIEAAELRNILYGQREQFLQQRQDEMMRITACQEDPYLQDDVRFFDKAVEIMQDSQEKGRPLYPIAKAVEIYKRENLVDLQPEGKSVQRNRLRDYCWPGYHTKADLAYRKYEHRENCRVEMERDRHTIFNNCIKITKMAADEQPYKQCESNGLIKCYETNNGNLIRQSSSHMNLFKPKVEKIAREFALSINSGDGCSEIMIAKNAASQGSSAKKSNSQDSSAAKQSHSPTASSKPDCTLCVNAGAKCAGRCTAGAAHRLRKSQPDLTKCWTARPQPAKQATHTNYVQTTKVLDDFKISKPQA</sequence>
<dbReference type="Proteomes" id="UP000494163">
    <property type="component" value="Chromosome 2R"/>
</dbReference>
<dbReference type="OMA" id="RRCKIRD"/>